<feature type="domain" description="Aldehyde dehydrogenase" evidence="4">
    <location>
        <begin position="3"/>
        <end position="403"/>
    </location>
</feature>
<dbReference type="InterPro" id="IPR015590">
    <property type="entry name" value="Aldehyde_DH_dom"/>
</dbReference>
<dbReference type="AlphaFoldDB" id="A0A381YXX3"/>
<dbReference type="Gene3D" id="3.40.605.10">
    <property type="entry name" value="Aldehyde Dehydrogenase, Chain A, domain 1"/>
    <property type="match status" value="1"/>
</dbReference>
<dbReference type="Gene3D" id="3.40.309.10">
    <property type="entry name" value="Aldehyde Dehydrogenase, Chain A, domain 2"/>
    <property type="match status" value="1"/>
</dbReference>
<dbReference type="PIRSF" id="PIRSF036492">
    <property type="entry name" value="ALDH"/>
    <property type="match status" value="1"/>
</dbReference>
<dbReference type="EMBL" id="UINC01019327">
    <property type="protein sequence ID" value="SVA81800.1"/>
    <property type="molecule type" value="Genomic_DNA"/>
</dbReference>
<name>A0A381YXX3_9ZZZZ</name>
<gene>
    <name evidence="5" type="ORF">METZ01_LOCUS134654</name>
</gene>
<dbReference type="PROSITE" id="PS00070">
    <property type="entry name" value="ALDEHYDE_DEHYDR_CYS"/>
    <property type="match status" value="1"/>
</dbReference>
<dbReference type="CDD" id="cd07133">
    <property type="entry name" value="ALDH_CALDH_CalB"/>
    <property type="match status" value="1"/>
</dbReference>
<evidence type="ECO:0000256" key="2">
    <source>
        <dbReference type="ARBA" id="ARBA00023002"/>
    </source>
</evidence>
<evidence type="ECO:0000313" key="5">
    <source>
        <dbReference type="EMBL" id="SVA81800.1"/>
    </source>
</evidence>
<keyword evidence="3" id="KW-0520">NAD</keyword>
<evidence type="ECO:0000256" key="3">
    <source>
        <dbReference type="ARBA" id="ARBA00023027"/>
    </source>
</evidence>
<proteinExistence type="inferred from homology"/>
<organism evidence="5">
    <name type="scientific">marine metagenome</name>
    <dbReference type="NCBI Taxonomy" id="408172"/>
    <lineage>
        <taxon>unclassified sequences</taxon>
        <taxon>metagenomes</taxon>
        <taxon>ecological metagenomes</taxon>
    </lineage>
</organism>
<dbReference type="InterPro" id="IPR016163">
    <property type="entry name" value="Ald_DH_C"/>
</dbReference>
<dbReference type="InterPro" id="IPR016162">
    <property type="entry name" value="Ald_DH_N"/>
</dbReference>
<dbReference type="Pfam" id="PF00171">
    <property type="entry name" value="Aldedh"/>
    <property type="match status" value="1"/>
</dbReference>
<reference evidence="5" key="1">
    <citation type="submission" date="2018-05" db="EMBL/GenBank/DDBJ databases">
        <authorList>
            <person name="Lanie J.A."/>
            <person name="Ng W.-L."/>
            <person name="Kazmierczak K.M."/>
            <person name="Andrzejewski T.M."/>
            <person name="Davidsen T.M."/>
            <person name="Wayne K.J."/>
            <person name="Tettelin H."/>
            <person name="Glass J.I."/>
            <person name="Rusch D."/>
            <person name="Podicherti R."/>
            <person name="Tsui H.-C.T."/>
            <person name="Winkler M.E."/>
        </authorList>
    </citation>
    <scope>NUCLEOTIDE SEQUENCE</scope>
</reference>
<dbReference type="PANTHER" id="PTHR43570">
    <property type="entry name" value="ALDEHYDE DEHYDROGENASE"/>
    <property type="match status" value="1"/>
</dbReference>
<comment type="similarity">
    <text evidence="1">Belongs to the aldehyde dehydrogenase family.</text>
</comment>
<keyword evidence="2" id="KW-0560">Oxidoreductase</keyword>
<dbReference type="GO" id="GO:0004029">
    <property type="term" value="F:aldehyde dehydrogenase (NAD+) activity"/>
    <property type="evidence" value="ECO:0007669"/>
    <property type="project" value="TreeGrafter"/>
</dbReference>
<dbReference type="PROSITE" id="PS00687">
    <property type="entry name" value="ALDEHYDE_DEHYDR_GLU"/>
    <property type="match status" value="1"/>
</dbReference>
<dbReference type="GO" id="GO:0006081">
    <property type="term" value="P:aldehyde metabolic process"/>
    <property type="evidence" value="ECO:0007669"/>
    <property type="project" value="InterPro"/>
</dbReference>
<sequence length="436" mass="48846">MMIEYQEEIPVALTKDFGHRSPMASKFTDVASIFDAVHFAKKNLKKWMKPEKRSAGSPFNFLGAKAYIQYQPLGSVGVISPWNFPFNLTFAPLVGIFSAGNRAMVKPSEITPESSKLMEKMVSEFFDPDELAVFCGDVSVAEEFSKLPFDHLLFTGSTSVAKHVMRAAAENLVPVTLELGGKSPVIVSPSANMKLAADRIWNGKLLNSGQICLAPDYLFIHEEKVESWVQASKQSISEMFPSFFDNEDYTSIVNERHFSRLLNYLDDAKKKGARLIEFNPAKEEEDDRTHFKMLPTLILGVNSDMLVMQEEIFGPIIPVKTYSKIEETVEYVNDHERPLGLYYFGTDKAEEAFVLNNTTSGGVTLNDVVFHVSQEDIPFGGIGPSGMGNYHGWEGFKTFSHAKGIYKQSPVDAVVKLTRPPFTNMFDRLISSRIKK</sequence>
<dbReference type="InterPro" id="IPR012394">
    <property type="entry name" value="Aldehyde_DH_NAD(P)"/>
</dbReference>
<dbReference type="SUPFAM" id="SSF53720">
    <property type="entry name" value="ALDH-like"/>
    <property type="match status" value="1"/>
</dbReference>
<dbReference type="InterPro" id="IPR029510">
    <property type="entry name" value="Ald_DH_CS_GLU"/>
</dbReference>
<evidence type="ECO:0000256" key="1">
    <source>
        <dbReference type="ARBA" id="ARBA00009986"/>
    </source>
</evidence>
<dbReference type="FunFam" id="3.40.309.10:FF:000003">
    <property type="entry name" value="Aldehyde dehydrogenase"/>
    <property type="match status" value="1"/>
</dbReference>
<dbReference type="GO" id="GO:0005737">
    <property type="term" value="C:cytoplasm"/>
    <property type="evidence" value="ECO:0007669"/>
    <property type="project" value="TreeGrafter"/>
</dbReference>
<dbReference type="PANTHER" id="PTHR43570:SF20">
    <property type="entry name" value="ALDEHYDE DEHYDROGENASE ALDX-RELATED"/>
    <property type="match status" value="1"/>
</dbReference>
<accession>A0A381YXX3</accession>
<evidence type="ECO:0000259" key="4">
    <source>
        <dbReference type="Pfam" id="PF00171"/>
    </source>
</evidence>
<protein>
    <recommendedName>
        <fullName evidence="4">Aldehyde dehydrogenase domain-containing protein</fullName>
    </recommendedName>
</protein>
<dbReference type="InterPro" id="IPR016161">
    <property type="entry name" value="Ald_DH/histidinol_DH"/>
</dbReference>
<dbReference type="InterPro" id="IPR016160">
    <property type="entry name" value="Ald_DH_CS_CYS"/>
</dbReference>